<dbReference type="InterPro" id="IPR001789">
    <property type="entry name" value="Sig_transdc_resp-reg_receiver"/>
</dbReference>
<dbReference type="PROSITE" id="PS51421">
    <property type="entry name" value="RAS"/>
    <property type="match status" value="1"/>
</dbReference>
<dbReference type="Pfam" id="PF02518">
    <property type="entry name" value="HATPase_c"/>
    <property type="match status" value="1"/>
</dbReference>
<dbReference type="PROSITE" id="PS50109">
    <property type="entry name" value="HIS_KIN"/>
    <property type="match status" value="1"/>
</dbReference>
<dbReference type="SMART" id="SM00176">
    <property type="entry name" value="RAN"/>
    <property type="match status" value="1"/>
</dbReference>
<keyword evidence="1 2" id="KW-0597">Phosphoprotein</keyword>
<dbReference type="PROSITE" id="PS50110">
    <property type="entry name" value="RESPONSE_REGULATORY"/>
    <property type="match status" value="1"/>
</dbReference>
<dbReference type="PROSITE" id="PS51419">
    <property type="entry name" value="RAB"/>
    <property type="match status" value="1"/>
</dbReference>
<dbReference type="PROSITE" id="PS51420">
    <property type="entry name" value="RHO"/>
    <property type="match status" value="1"/>
</dbReference>
<sequence>MQMVVLKWKKYEEIITEISQVLLTVPMGIILNDVCSTLIVTLQLIQMKPSKFLLLKLSYVVILGMIIHGQVFQIVLICLSFLTIAVDIKLEQPKFQYSPTQLSNKKLREENELDKTDKSDKIHLQSIAYSDNQAGHRTSAKYQFLQILDEFPDGVALIIFDENRLPQVDFCNQTMMNLLHTTQQDLLSSLMSLKNLHIMKKNQQTQDLATSISTYKSMYSPEKNKIGIVRSIYRASTTVQNPKNEQFINTKLRFSKNPFKMALEQAILQIHSQEVQSLLTKTQIGFDLHTILNGYTTSQSKKDVCIEIKLFLSYLNDQPQLLILTRDVSYKDYIKSINQHSKAKSNSLNFVSHEIRTPIKCIIQLLEEIELKNDTIKNVLWNCYYLLNFSHDLLDLAQIKVGKFKLHKIKFNLEQLILQLFDLFRVEAKRNQIALKLEYDQDAPKQICNDDVRIKQVLINLIGNAFKFTIEGSITVSVIDQKDGTLEIKISDTGFGIREEDKKKLIKAFGRLDDDETKQFNRSGVGLGLLISNMICKSLSTKESGIKIESELYKGSSFSFEIDHETVYDTVIICDNESNNEEEDQVDIEAQPRVQRIYSNQAFRQRELLIIDDNQFNIDILIKLFNSKGINRIDYAINCQHALKIIDERIRNHIFYRVILLDIEMPIIDGFGTAKMIKQYVNDTITTMPVLIAVSGHGLHMKQQALNNGFQQIQRKLLLVIYNDFIFIKILIQIKIIVRCLFVAEKRKRIGNMLHQEIFISQIQFVKMDYTLIRILKQLQNSIKQIFQILQKEIVNIIVQSVLNIMTVCFIQLVVLIMSVMFVQYNLLPIKCIIVIIVEMNTANMSMLILHISQKYTQIHILNYEIYINQYIQMQKVDYIFKIVLIGPQNVGKSSLMARFIDQVFNDSYLSTVGVDFRIKTLSIHDKTIKMQIWDTAGQERFQALTQSHYKGAHGCIAVYDVTNERSFEDAKKFIKLVIEEHGLIPEACYLIANKVDLVSKRVILGKNGNEFAQDLGVNYLETSAKTGDNVNQLFLDLGKIILNLVDQKRTIAQPPENDTRLRTLDAQKIEQEQGCKC</sequence>
<reference evidence="6" key="1">
    <citation type="submission" date="2021-01" db="EMBL/GenBank/DDBJ databases">
        <authorList>
            <consortium name="Genoscope - CEA"/>
            <person name="William W."/>
        </authorList>
    </citation>
    <scope>NUCLEOTIDE SEQUENCE</scope>
</reference>
<dbReference type="PANTHER" id="PTHR43719:SF28">
    <property type="entry name" value="PEROXIDE STRESS-ACTIVATED HISTIDINE KINASE MAK1-RELATED"/>
    <property type="match status" value="1"/>
</dbReference>
<evidence type="ECO:0000259" key="4">
    <source>
        <dbReference type="PROSITE" id="PS50109"/>
    </source>
</evidence>
<evidence type="ECO:0000256" key="3">
    <source>
        <dbReference type="SAM" id="Phobius"/>
    </source>
</evidence>
<dbReference type="GO" id="GO:0003924">
    <property type="term" value="F:GTPase activity"/>
    <property type="evidence" value="ECO:0007669"/>
    <property type="project" value="InterPro"/>
</dbReference>
<keyword evidence="3" id="KW-0472">Membrane</keyword>
<dbReference type="OMA" id="FEIDHET"/>
<dbReference type="InterPro" id="IPR001806">
    <property type="entry name" value="Small_GTPase"/>
</dbReference>
<proteinExistence type="predicted"/>
<dbReference type="SMART" id="SM00387">
    <property type="entry name" value="HATPase_c"/>
    <property type="match status" value="1"/>
</dbReference>
<gene>
    <name evidence="6" type="ORF">PPRIM_AZ9-3.1.T0880033</name>
</gene>
<evidence type="ECO:0000313" key="6">
    <source>
        <dbReference type="EMBL" id="CAD8091369.1"/>
    </source>
</evidence>
<dbReference type="NCBIfam" id="TIGR00231">
    <property type="entry name" value="small_GTP"/>
    <property type="match status" value="1"/>
</dbReference>
<dbReference type="Proteomes" id="UP000688137">
    <property type="component" value="Unassembled WGS sequence"/>
</dbReference>
<dbReference type="SMART" id="SM00174">
    <property type="entry name" value="RHO"/>
    <property type="match status" value="1"/>
</dbReference>
<dbReference type="PANTHER" id="PTHR43719">
    <property type="entry name" value="TWO-COMPONENT HISTIDINE KINASE"/>
    <property type="match status" value="1"/>
</dbReference>
<dbReference type="Pfam" id="PF00072">
    <property type="entry name" value="Response_reg"/>
    <property type="match status" value="1"/>
</dbReference>
<dbReference type="GO" id="GO:0000160">
    <property type="term" value="P:phosphorelay signal transduction system"/>
    <property type="evidence" value="ECO:0007669"/>
    <property type="project" value="InterPro"/>
</dbReference>
<dbReference type="SMART" id="SM00177">
    <property type="entry name" value="ARF"/>
    <property type="match status" value="1"/>
</dbReference>
<feature type="domain" description="Response regulatory" evidence="5">
    <location>
        <begin position="607"/>
        <end position="731"/>
    </location>
</feature>
<dbReference type="InterPro" id="IPR005225">
    <property type="entry name" value="Small_GTP-bd"/>
</dbReference>
<dbReference type="EMBL" id="CAJJDM010000091">
    <property type="protein sequence ID" value="CAD8091369.1"/>
    <property type="molecule type" value="Genomic_DNA"/>
</dbReference>
<dbReference type="InterPro" id="IPR003594">
    <property type="entry name" value="HATPase_dom"/>
</dbReference>
<feature type="domain" description="Histidine kinase" evidence="4">
    <location>
        <begin position="350"/>
        <end position="566"/>
    </location>
</feature>
<organism evidence="6 7">
    <name type="scientific">Paramecium primaurelia</name>
    <dbReference type="NCBI Taxonomy" id="5886"/>
    <lineage>
        <taxon>Eukaryota</taxon>
        <taxon>Sar</taxon>
        <taxon>Alveolata</taxon>
        <taxon>Ciliophora</taxon>
        <taxon>Intramacronucleata</taxon>
        <taxon>Oligohymenophorea</taxon>
        <taxon>Peniculida</taxon>
        <taxon>Parameciidae</taxon>
        <taxon>Paramecium</taxon>
    </lineage>
</organism>
<name>A0A8S1NJ69_PARPR</name>
<dbReference type="Pfam" id="PF00071">
    <property type="entry name" value="Ras"/>
    <property type="match status" value="1"/>
</dbReference>
<comment type="caution">
    <text evidence="6">The sequence shown here is derived from an EMBL/GenBank/DDBJ whole genome shotgun (WGS) entry which is preliminary data.</text>
</comment>
<evidence type="ECO:0000256" key="1">
    <source>
        <dbReference type="ARBA" id="ARBA00022553"/>
    </source>
</evidence>
<feature type="modified residue" description="4-aspartylphosphate" evidence="2">
    <location>
        <position position="662"/>
    </location>
</feature>
<keyword evidence="3" id="KW-1133">Transmembrane helix</keyword>
<dbReference type="SMART" id="SM00175">
    <property type="entry name" value="RAB"/>
    <property type="match status" value="1"/>
</dbReference>
<evidence type="ECO:0000259" key="5">
    <source>
        <dbReference type="PROSITE" id="PS50110"/>
    </source>
</evidence>
<dbReference type="AlphaFoldDB" id="A0A8S1NJ69"/>
<accession>A0A8S1NJ69</accession>
<keyword evidence="3" id="KW-0812">Transmembrane</keyword>
<feature type="transmembrane region" description="Helical" evidence="3">
    <location>
        <begin position="794"/>
        <end position="822"/>
    </location>
</feature>
<dbReference type="InterPro" id="IPR005467">
    <property type="entry name" value="His_kinase_dom"/>
</dbReference>
<keyword evidence="7" id="KW-1185">Reference proteome</keyword>
<dbReference type="FunFam" id="3.40.50.300:FF:001447">
    <property type="entry name" value="Ras-related protein Rab-1B"/>
    <property type="match status" value="1"/>
</dbReference>
<feature type="transmembrane region" description="Helical" evidence="3">
    <location>
        <begin position="57"/>
        <end position="86"/>
    </location>
</feature>
<protein>
    <submittedName>
        <fullName evidence="6">Uncharacterized protein</fullName>
    </submittedName>
</protein>
<evidence type="ECO:0000256" key="2">
    <source>
        <dbReference type="PROSITE-ProRule" id="PRU00169"/>
    </source>
</evidence>
<feature type="transmembrane region" description="Helical" evidence="3">
    <location>
        <begin position="725"/>
        <end position="744"/>
    </location>
</feature>
<dbReference type="SMART" id="SM00448">
    <property type="entry name" value="REC"/>
    <property type="match status" value="1"/>
</dbReference>
<dbReference type="GO" id="GO:0005525">
    <property type="term" value="F:GTP binding"/>
    <property type="evidence" value="ECO:0007669"/>
    <property type="project" value="InterPro"/>
</dbReference>
<evidence type="ECO:0000313" key="7">
    <source>
        <dbReference type="Proteomes" id="UP000688137"/>
    </source>
</evidence>
<dbReference type="SMART" id="SM00173">
    <property type="entry name" value="RAS"/>
    <property type="match status" value="1"/>
</dbReference>
<dbReference type="CDD" id="cd00154">
    <property type="entry name" value="Rab"/>
    <property type="match status" value="1"/>
</dbReference>
<dbReference type="InterPro" id="IPR050956">
    <property type="entry name" value="2C_system_His_kinase"/>
</dbReference>